<organism evidence="1 2">
    <name type="scientific">Mycetomoellerius zeteki</name>
    <dbReference type="NCBI Taxonomy" id="64791"/>
    <lineage>
        <taxon>Eukaryota</taxon>
        <taxon>Metazoa</taxon>
        <taxon>Ecdysozoa</taxon>
        <taxon>Arthropoda</taxon>
        <taxon>Hexapoda</taxon>
        <taxon>Insecta</taxon>
        <taxon>Pterygota</taxon>
        <taxon>Neoptera</taxon>
        <taxon>Endopterygota</taxon>
        <taxon>Hymenoptera</taxon>
        <taxon>Apocrita</taxon>
        <taxon>Aculeata</taxon>
        <taxon>Formicoidea</taxon>
        <taxon>Formicidae</taxon>
        <taxon>Myrmicinae</taxon>
        <taxon>Mycetomoellerius</taxon>
    </lineage>
</organism>
<name>A0A151X6S7_9HYME</name>
<proteinExistence type="predicted"/>
<dbReference type="Proteomes" id="UP000075809">
    <property type="component" value="Unassembled WGS sequence"/>
</dbReference>
<keyword evidence="2" id="KW-1185">Reference proteome</keyword>
<sequence>MIRRKFVGDLLLDLRVINYALIEAYSRFSEYEYI</sequence>
<evidence type="ECO:0000313" key="2">
    <source>
        <dbReference type="Proteomes" id="UP000075809"/>
    </source>
</evidence>
<protein>
    <submittedName>
        <fullName evidence="1">Uncharacterized protein</fullName>
    </submittedName>
</protein>
<accession>A0A151X6S7</accession>
<dbReference type="EMBL" id="KQ982472">
    <property type="protein sequence ID" value="KYQ56087.1"/>
    <property type="molecule type" value="Genomic_DNA"/>
</dbReference>
<gene>
    <name evidence="1" type="ORF">ALC60_04975</name>
</gene>
<dbReference type="AlphaFoldDB" id="A0A151X6S7"/>
<reference evidence="1 2" key="1">
    <citation type="submission" date="2015-09" db="EMBL/GenBank/DDBJ databases">
        <title>Trachymyrmex zeteki WGS genome.</title>
        <authorList>
            <person name="Nygaard S."/>
            <person name="Hu H."/>
            <person name="Boomsma J."/>
            <person name="Zhang G."/>
        </authorList>
    </citation>
    <scope>NUCLEOTIDE SEQUENCE [LARGE SCALE GENOMIC DNA]</scope>
    <source>
        <strain evidence="1">Tzet28-1</strain>
        <tissue evidence="1">Whole body</tissue>
    </source>
</reference>
<evidence type="ECO:0000313" key="1">
    <source>
        <dbReference type="EMBL" id="KYQ56087.1"/>
    </source>
</evidence>